<dbReference type="GO" id="GO:0043123">
    <property type="term" value="P:positive regulation of canonical NF-kappaB signal transduction"/>
    <property type="evidence" value="ECO:0007669"/>
    <property type="project" value="InterPro"/>
</dbReference>
<feature type="signal peptide" evidence="10">
    <location>
        <begin position="1"/>
        <end position="26"/>
    </location>
</feature>
<dbReference type="STRING" id="161767.ENSAPEP00000009893"/>
<keyword evidence="8" id="KW-0325">Glycoprotein</keyword>
<evidence type="ECO:0000256" key="10">
    <source>
        <dbReference type="SAM" id="SignalP"/>
    </source>
</evidence>
<reference evidence="12" key="3">
    <citation type="submission" date="2025-09" db="UniProtKB">
        <authorList>
            <consortium name="Ensembl"/>
        </authorList>
    </citation>
    <scope>IDENTIFICATION</scope>
</reference>
<feature type="domain" description="TNFR-Cys" evidence="11">
    <location>
        <begin position="49"/>
        <end position="89"/>
    </location>
</feature>
<dbReference type="PROSITE" id="PS50050">
    <property type="entry name" value="TNFR_NGFR_2"/>
    <property type="match status" value="1"/>
</dbReference>
<dbReference type="PANTHER" id="PTHR12120:SF10">
    <property type="entry name" value="TNFR-CYS DOMAIN-CONTAINING PROTEIN"/>
    <property type="match status" value="1"/>
</dbReference>
<keyword evidence="3" id="KW-0677">Repeat</keyword>
<evidence type="ECO:0000256" key="7">
    <source>
        <dbReference type="ARBA" id="ARBA00023170"/>
    </source>
</evidence>
<dbReference type="SMART" id="SM00208">
    <property type="entry name" value="TNFR"/>
    <property type="match status" value="1"/>
</dbReference>
<evidence type="ECO:0000313" key="13">
    <source>
        <dbReference type="Proteomes" id="UP000265080"/>
    </source>
</evidence>
<evidence type="ECO:0000259" key="11">
    <source>
        <dbReference type="PROSITE" id="PS50050"/>
    </source>
</evidence>
<keyword evidence="13" id="KW-1185">Reference proteome</keyword>
<protein>
    <recommendedName>
        <fullName evidence="11">TNFR-Cys domain-containing protein</fullName>
    </recommendedName>
</protein>
<keyword evidence="4" id="KW-1133">Transmembrane helix</keyword>
<feature type="repeat" description="TNFR-Cys" evidence="9">
    <location>
        <begin position="49"/>
        <end position="89"/>
    </location>
</feature>
<keyword evidence="5" id="KW-0472">Membrane</keyword>
<dbReference type="GO" id="GO:0038023">
    <property type="term" value="F:signaling receptor activity"/>
    <property type="evidence" value="ECO:0007669"/>
    <property type="project" value="InterPro"/>
</dbReference>
<dbReference type="Proteomes" id="UP000265080">
    <property type="component" value="Chromosome 13"/>
</dbReference>
<keyword evidence="7" id="KW-0675">Receptor</keyword>
<sequence length="103" mass="11116">DILSMFCRQCLSIPQLLFASWLCCMGLSLYVRHSQDCGFGDGGEGVCILCEEGKFSTETGVAPCRRCTQCRLLNRLEEAACSPTTDALCGRCLPGSVIPLMSA</sequence>
<organism evidence="12 13">
    <name type="scientific">Amphiprion percula</name>
    <name type="common">Orange clownfish</name>
    <name type="synonym">Lutjanus percula</name>
    <dbReference type="NCBI Taxonomy" id="161767"/>
    <lineage>
        <taxon>Eukaryota</taxon>
        <taxon>Metazoa</taxon>
        <taxon>Chordata</taxon>
        <taxon>Craniata</taxon>
        <taxon>Vertebrata</taxon>
        <taxon>Euteleostomi</taxon>
        <taxon>Actinopterygii</taxon>
        <taxon>Neopterygii</taxon>
        <taxon>Teleostei</taxon>
        <taxon>Neoteleostei</taxon>
        <taxon>Acanthomorphata</taxon>
        <taxon>Ovalentaria</taxon>
        <taxon>Pomacentridae</taxon>
        <taxon>Amphiprion</taxon>
    </lineage>
</organism>
<evidence type="ECO:0000256" key="8">
    <source>
        <dbReference type="ARBA" id="ARBA00023180"/>
    </source>
</evidence>
<comment type="subcellular location">
    <subcellularLocation>
        <location evidence="1">Membrane</location>
        <topology evidence="1">Single-pass membrane protein</topology>
    </subcellularLocation>
</comment>
<feature type="chain" id="PRO_5018120100" description="TNFR-Cys domain-containing protein" evidence="10">
    <location>
        <begin position="27"/>
        <end position="103"/>
    </location>
</feature>
<evidence type="ECO:0000256" key="1">
    <source>
        <dbReference type="ARBA" id="ARBA00004167"/>
    </source>
</evidence>
<evidence type="ECO:0000256" key="9">
    <source>
        <dbReference type="PROSITE-ProRule" id="PRU00206"/>
    </source>
</evidence>
<evidence type="ECO:0000256" key="3">
    <source>
        <dbReference type="ARBA" id="ARBA00022737"/>
    </source>
</evidence>
<reference evidence="12 13" key="1">
    <citation type="submission" date="2018-03" db="EMBL/GenBank/DDBJ databases">
        <title>Finding Nemo's genes: A chromosome-scale reference assembly of the genome of the orange clownfish Amphiprion percula.</title>
        <authorList>
            <person name="Lehmann R."/>
        </authorList>
    </citation>
    <scope>NUCLEOTIDE SEQUENCE</scope>
</reference>
<keyword evidence="10" id="KW-0732">Signal</keyword>
<evidence type="ECO:0000256" key="4">
    <source>
        <dbReference type="ARBA" id="ARBA00022989"/>
    </source>
</evidence>
<evidence type="ECO:0000313" key="12">
    <source>
        <dbReference type="Ensembl" id="ENSAPEP00000009893.1"/>
    </source>
</evidence>
<dbReference type="GO" id="GO:0005886">
    <property type="term" value="C:plasma membrane"/>
    <property type="evidence" value="ECO:0007669"/>
    <property type="project" value="TreeGrafter"/>
</dbReference>
<dbReference type="GO" id="GO:0046330">
    <property type="term" value="P:positive regulation of JNK cascade"/>
    <property type="evidence" value="ECO:0007669"/>
    <property type="project" value="InterPro"/>
</dbReference>
<dbReference type="InterPro" id="IPR001368">
    <property type="entry name" value="TNFR/NGFR_Cys_rich_reg"/>
</dbReference>
<dbReference type="AlphaFoldDB" id="A0A3P8SB46"/>
<dbReference type="GeneTree" id="ENSGT00940000177286"/>
<dbReference type="OMA" id="ASWLCCM"/>
<evidence type="ECO:0000256" key="2">
    <source>
        <dbReference type="ARBA" id="ARBA00022692"/>
    </source>
</evidence>
<dbReference type="Gene3D" id="2.10.50.10">
    <property type="entry name" value="Tumor Necrosis Factor Receptor, subunit A, domain 2"/>
    <property type="match status" value="1"/>
</dbReference>
<name>A0A3P8SB46_AMPPE</name>
<accession>A0A3P8SB46</accession>
<proteinExistence type="predicted"/>
<dbReference type="Pfam" id="PF00020">
    <property type="entry name" value="TNFR_c6"/>
    <property type="match status" value="1"/>
</dbReference>
<dbReference type="PANTHER" id="PTHR12120">
    <property type="entry name" value="TNFR-CYS DOMAIN-CONTAINING PROTEIN"/>
    <property type="match status" value="1"/>
</dbReference>
<comment type="caution">
    <text evidence="9">Lacks conserved residue(s) required for the propagation of feature annotation.</text>
</comment>
<reference evidence="12" key="2">
    <citation type="submission" date="2025-08" db="UniProtKB">
        <authorList>
            <consortium name="Ensembl"/>
        </authorList>
    </citation>
    <scope>IDENTIFICATION</scope>
</reference>
<dbReference type="PROSITE" id="PS00652">
    <property type="entry name" value="TNFR_NGFR_1"/>
    <property type="match status" value="1"/>
</dbReference>
<evidence type="ECO:0000256" key="6">
    <source>
        <dbReference type="ARBA" id="ARBA00023157"/>
    </source>
</evidence>
<evidence type="ECO:0000256" key="5">
    <source>
        <dbReference type="ARBA" id="ARBA00023136"/>
    </source>
</evidence>
<dbReference type="Ensembl" id="ENSAPET00000010161.1">
    <property type="protein sequence ID" value="ENSAPEP00000009893.1"/>
    <property type="gene ID" value="ENSAPEG00000007109.1"/>
</dbReference>
<keyword evidence="6" id="KW-1015">Disulfide bond</keyword>
<keyword evidence="2" id="KW-0812">Transmembrane</keyword>
<dbReference type="InterPro" id="IPR047526">
    <property type="entry name" value="TNR19/27/EDAR"/>
</dbReference>